<protein>
    <submittedName>
        <fullName evidence="1">CAZy families GH15 protein</fullName>
    </submittedName>
</protein>
<feature type="non-terminal residue" evidence="1">
    <location>
        <position position="109"/>
    </location>
</feature>
<evidence type="ECO:0000313" key="1">
    <source>
        <dbReference type="EMBL" id="AIA85132.1"/>
    </source>
</evidence>
<proteinExistence type="predicted"/>
<reference evidence="1" key="1">
    <citation type="journal article" date="2013" name="Environ. Microbiol.">
        <title>Seasonally variable intestinal metagenomes of the red palm weevil (Rhynchophorus ferrugineus).</title>
        <authorList>
            <person name="Jia S."/>
            <person name="Zhang X."/>
            <person name="Zhang G."/>
            <person name="Yin A."/>
            <person name="Zhang S."/>
            <person name="Li F."/>
            <person name="Wang L."/>
            <person name="Zhao D."/>
            <person name="Yun Q."/>
            <person name="Tala"/>
            <person name="Wang J."/>
            <person name="Sun G."/>
            <person name="Baabdullah M."/>
            <person name="Yu X."/>
            <person name="Hu S."/>
            <person name="Al-Mssallem I.S."/>
            <person name="Yu J."/>
        </authorList>
    </citation>
    <scope>NUCLEOTIDE SEQUENCE</scope>
</reference>
<sequence>MRRVGTDDRPALAATAGPDALVVRGIRLEPVDHSHRGSFRVEQGEVVDLVATWHPSHTSDPGPLEVDVALARTLAWWQQRAAQIDHSGPHHDEVVRSLLVLHALTHRDT</sequence>
<dbReference type="AlphaFoldDB" id="A0A060BR04"/>
<accession>A0A060BR04</accession>
<name>A0A060BR04_9ACTN</name>
<dbReference type="EMBL" id="KF117874">
    <property type="protein sequence ID" value="AIA85132.1"/>
    <property type="molecule type" value="Genomic_DNA"/>
</dbReference>
<organism evidence="1">
    <name type="scientific">uncultured Gordonia sp</name>
    <dbReference type="NCBI Taxonomy" id="198437"/>
    <lineage>
        <taxon>Bacteria</taxon>
        <taxon>Bacillati</taxon>
        <taxon>Actinomycetota</taxon>
        <taxon>Actinomycetes</taxon>
        <taxon>Mycobacteriales</taxon>
        <taxon>Gordoniaceae</taxon>
        <taxon>Gordonia</taxon>
        <taxon>environmental samples</taxon>
    </lineage>
</organism>